<dbReference type="PANTHER" id="PTHR30250">
    <property type="entry name" value="PST FAMILY PREDICTED COLANIC ACID TRANSPORTER"/>
    <property type="match status" value="1"/>
</dbReference>
<dbReference type="InterPro" id="IPR050833">
    <property type="entry name" value="Poly_Biosynth_Transport"/>
</dbReference>
<dbReference type="AlphaFoldDB" id="R4QZP1"/>
<dbReference type="GO" id="GO:0005886">
    <property type="term" value="C:plasma membrane"/>
    <property type="evidence" value="ECO:0007669"/>
    <property type="project" value="UniProtKB-SubCell"/>
</dbReference>
<feature type="transmembrane region" description="Helical" evidence="7">
    <location>
        <begin position="398"/>
        <end position="418"/>
    </location>
</feature>
<reference evidence="8" key="1">
    <citation type="journal article" date="2013" name="PLoS ONE">
        <title>Plasmids of Carotenoid-Producing Paracoccus spp. (Alphaproteobacteria) - Structure, Diversity and Evolution.</title>
        <authorList>
            <person name="Maj A."/>
            <person name="Dziewit L."/>
            <person name="Czarnecki J."/>
            <person name="Wlodarczyk M."/>
            <person name="Baj J."/>
            <person name="Skrzypczyk G."/>
            <person name="Giersz D."/>
            <person name="Bartosik D."/>
        </authorList>
    </citation>
    <scope>NUCLEOTIDE SEQUENCE</scope>
    <source>
        <strain evidence="8">DSM 11574</strain>
        <plasmid evidence="8">pMARC4</plasmid>
    </source>
</reference>
<feature type="transmembrane region" description="Helical" evidence="7">
    <location>
        <begin position="366"/>
        <end position="386"/>
    </location>
</feature>
<feature type="transmembrane region" description="Helical" evidence="7">
    <location>
        <begin position="124"/>
        <end position="146"/>
    </location>
</feature>
<evidence type="ECO:0000256" key="6">
    <source>
        <dbReference type="ARBA" id="ARBA00023136"/>
    </source>
</evidence>
<feature type="transmembrane region" description="Helical" evidence="7">
    <location>
        <begin position="36"/>
        <end position="57"/>
    </location>
</feature>
<organism evidence="8">
    <name type="scientific">Paracoccus marcusii</name>
    <dbReference type="NCBI Taxonomy" id="59779"/>
    <lineage>
        <taxon>Bacteria</taxon>
        <taxon>Pseudomonadati</taxon>
        <taxon>Pseudomonadota</taxon>
        <taxon>Alphaproteobacteria</taxon>
        <taxon>Rhodobacterales</taxon>
        <taxon>Paracoccaceae</taxon>
        <taxon>Paracoccus</taxon>
    </lineage>
</organism>
<keyword evidence="6 7" id="KW-0472">Membrane</keyword>
<evidence type="ECO:0000313" key="8">
    <source>
        <dbReference type="EMBL" id="AGL76967.1"/>
    </source>
</evidence>
<comment type="subcellular location">
    <subcellularLocation>
        <location evidence="1">Cell membrane</location>
        <topology evidence="1">Multi-pass membrane protein</topology>
    </subcellularLocation>
</comment>
<comment type="similarity">
    <text evidence="2">Belongs to the polysaccharide synthase family.</text>
</comment>
<proteinExistence type="inferred from homology"/>
<accession>R4QZP1</accession>
<dbReference type="PANTHER" id="PTHR30250:SF10">
    <property type="entry name" value="LIPOPOLYSACCHARIDE BIOSYNTHESIS PROTEIN WZXC"/>
    <property type="match status" value="1"/>
</dbReference>
<keyword evidence="4 7" id="KW-0812">Transmembrane</keyword>
<dbReference type="CDD" id="cd13127">
    <property type="entry name" value="MATE_tuaB_like"/>
    <property type="match status" value="1"/>
</dbReference>
<dbReference type="EMBL" id="KC561055">
    <property type="protein sequence ID" value="AGL76967.1"/>
    <property type="molecule type" value="Genomic_DNA"/>
</dbReference>
<evidence type="ECO:0000256" key="5">
    <source>
        <dbReference type="ARBA" id="ARBA00022989"/>
    </source>
</evidence>
<keyword evidence="8" id="KW-0614">Plasmid</keyword>
<evidence type="ECO:0000256" key="4">
    <source>
        <dbReference type="ARBA" id="ARBA00022692"/>
    </source>
</evidence>
<feature type="transmembrane region" description="Helical" evidence="7">
    <location>
        <begin position="238"/>
        <end position="261"/>
    </location>
</feature>
<sequence>MAAPVVAFVGLFLDMGLTQATVQKKAITSAEINSLFWINMAVSALLGAIMILIAPFVAQFYGEPQVAPLVALMSLQLLVAGLGAQHYALVTRRMAFGRLAMLDSVSAVLGLAAAIVWAYYERTYWALFVGGMTTMICSTLGCWISSRWRPGMPRWVSGTKEMVNFGAGITGFNFANYFSRNIDQILIGRQWGNQQLGLYDRANRLLLFPLQQVIYPLGKVMVPALSRMNNEPERYRKAYLRVAPLLLFVALPGVAVAIAMADLLIPLALGRQWEGAVMIFQALGFAGMLQPLNSPAGWLFISQGRTRDFMLWGMFGAVTMTMAVIIGLPYGAFGVALAYAILEYLRTPLLWIYVGRTGAVEAKHILRVASPFVVGAHVAVALLWFLQSHLPGGSVVTLIIATILSYMIVTVIASLFAAGRETLAEVRILASRMLIIRLGGTKT</sequence>
<name>R4QZP1_9RHOB</name>
<feature type="transmembrane region" description="Helical" evidence="7">
    <location>
        <begin position="309"/>
        <end position="330"/>
    </location>
</feature>
<feature type="transmembrane region" description="Helical" evidence="7">
    <location>
        <begin position="95"/>
        <end position="117"/>
    </location>
</feature>
<feature type="transmembrane region" description="Helical" evidence="7">
    <location>
        <begin position="69"/>
        <end position="89"/>
    </location>
</feature>
<evidence type="ECO:0000256" key="3">
    <source>
        <dbReference type="ARBA" id="ARBA00022475"/>
    </source>
</evidence>
<feature type="transmembrane region" description="Helical" evidence="7">
    <location>
        <begin position="336"/>
        <end position="354"/>
    </location>
</feature>
<evidence type="ECO:0000256" key="7">
    <source>
        <dbReference type="SAM" id="Phobius"/>
    </source>
</evidence>
<evidence type="ECO:0000256" key="2">
    <source>
        <dbReference type="ARBA" id="ARBA00007430"/>
    </source>
</evidence>
<keyword evidence="5 7" id="KW-1133">Transmembrane helix</keyword>
<dbReference type="Pfam" id="PF13440">
    <property type="entry name" value="Polysacc_synt_3"/>
    <property type="match status" value="1"/>
</dbReference>
<evidence type="ECO:0000256" key="1">
    <source>
        <dbReference type="ARBA" id="ARBA00004651"/>
    </source>
</evidence>
<geneLocation type="plasmid" evidence="8">
    <name>pMARC4</name>
</geneLocation>
<keyword evidence="3" id="KW-1003">Cell membrane</keyword>
<protein>
    <submittedName>
        <fullName evidence="8">Polysaccharide biosynthesis protein</fullName>
    </submittedName>
</protein>